<keyword evidence="2" id="KW-1185">Reference proteome</keyword>
<gene>
    <name evidence="1" type="ORF">SAMN05216526_0198</name>
</gene>
<protein>
    <recommendedName>
        <fullName evidence="3">N-acetyltransferase domain-containing protein</fullName>
    </recommendedName>
</protein>
<dbReference type="InterPro" id="IPR016181">
    <property type="entry name" value="Acyl_CoA_acyltransferase"/>
</dbReference>
<dbReference type="RefSeq" id="WP_076754168.1">
    <property type="nucleotide sequence ID" value="NZ_CP023018.1"/>
</dbReference>
<accession>A0A1R3VMI1</accession>
<dbReference type="STRING" id="233100.SAMN05216526_0198"/>
<evidence type="ECO:0008006" key="3">
    <source>
        <dbReference type="Google" id="ProtNLM"/>
    </source>
</evidence>
<dbReference type="SUPFAM" id="SSF55729">
    <property type="entry name" value="Acyl-CoA N-acyltransferases (Nat)"/>
    <property type="match status" value="1"/>
</dbReference>
<dbReference type="OrthoDB" id="187903at2"/>
<organism evidence="1 2">
    <name type="scientific">Ectothiorhodosinus mongolicus</name>
    <dbReference type="NCBI Taxonomy" id="233100"/>
    <lineage>
        <taxon>Bacteria</taxon>
        <taxon>Pseudomonadati</taxon>
        <taxon>Pseudomonadota</taxon>
        <taxon>Gammaproteobacteria</taxon>
        <taxon>Chromatiales</taxon>
        <taxon>Ectothiorhodospiraceae</taxon>
        <taxon>Ectothiorhodosinus</taxon>
    </lineage>
</organism>
<name>A0A1R3VMI1_9GAMM</name>
<dbReference type="EMBL" id="FTPK01000001">
    <property type="protein sequence ID" value="SIT65747.1"/>
    <property type="molecule type" value="Genomic_DNA"/>
</dbReference>
<dbReference type="Gene3D" id="3.40.630.30">
    <property type="match status" value="1"/>
</dbReference>
<proteinExistence type="predicted"/>
<sequence length="197" mass="22168">MSELEVKTIYGQAIGAWLSSLAQLRITVFREFPYLYEGNLAYEAQYLQIYVDSPRSIAVLLLDGDTLVGASTGLPLADETPEFTSPFHAAGLAAKDYFYCAETIILPAYRGHGLYRGCFEAREARAKELGLKYSCLASVLRPENHPRRPADYQALDPIWQRYGYTARPDLQMSLAWQDLDEAAESPKALQFYIKPLT</sequence>
<dbReference type="Proteomes" id="UP000223759">
    <property type="component" value="Unassembled WGS sequence"/>
</dbReference>
<dbReference type="AlphaFoldDB" id="A0A1R3VMI1"/>
<evidence type="ECO:0000313" key="1">
    <source>
        <dbReference type="EMBL" id="SIT65747.1"/>
    </source>
</evidence>
<evidence type="ECO:0000313" key="2">
    <source>
        <dbReference type="Proteomes" id="UP000223759"/>
    </source>
</evidence>
<reference evidence="1 2" key="1">
    <citation type="submission" date="2017-01" db="EMBL/GenBank/DDBJ databases">
        <authorList>
            <person name="Mah S.A."/>
            <person name="Swanson W.J."/>
            <person name="Moy G.W."/>
            <person name="Vacquier V.D."/>
        </authorList>
    </citation>
    <scope>NUCLEOTIDE SEQUENCE [LARGE SCALE GENOMIC DNA]</scope>
    <source>
        <strain evidence="1 2">M9</strain>
    </source>
</reference>